<sequence length="22" mass="2171">ESAADISAAEDPIAENHGVFAG</sequence>
<protein>
    <submittedName>
        <fullName evidence="2">Uncharacterized protein</fullName>
    </submittedName>
</protein>
<keyword evidence="3" id="KW-1185">Reference proteome</keyword>
<accession>A0A392V2S3</accession>
<evidence type="ECO:0000313" key="3">
    <source>
        <dbReference type="Proteomes" id="UP000265520"/>
    </source>
</evidence>
<evidence type="ECO:0000313" key="2">
    <source>
        <dbReference type="EMBL" id="MCI81743.1"/>
    </source>
</evidence>
<name>A0A392V2S3_9FABA</name>
<dbReference type="AlphaFoldDB" id="A0A392V2S3"/>
<dbReference type="Proteomes" id="UP000265520">
    <property type="component" value="Unassembled WGS sequence"/>
</dbReference>
<proteinExistence type="predicted"/>
<dbReference type="EMBL" id="LXQA011026489">
    <property type="protein sequence ID" value="MCI81743.1"/>
    <property type="molecule type" value="Genomic_DNA"/>
</dbReference>
<reference evidence="2 3" key="1">
    <citation type="journal article" date="2018" name="Front. Plant Sci.">
        <title>Red Clover (Trifolium pratense) and Zigzag Clover (T. medium) - A Picture of Genomic Similarities and Differences.</title>
        <authorList>
            <person name="Dluhosova J."/>
            <person name="Istvanek J."/>
            <person name="Nedelnik J."/>
            <person name="Repkova J."/>
        </authorList>
    </citation>
    <scope>NUCLEOTIDE SEQUENCE [LARGE SCALE GENOMIC DNA]</scope>
    <source>
        <strain evidence="3">cv. 10/8</strain>
        <tissue evidence="2">Leaf</tissue>
    </source>
</reference>
<evidence type="ECO:0000256" key="1">
    <source>
        <dbReference type="SAM" id="MobiDB-lite"/>
    </source>
</evidence>
<feature type="non-terminal residue" evidence="2">
    <location>
        <position position="1"/>
    </location>
</feature>
<comment type="caution">
    <text evidence="2">The sequence shown here is derived from an EMBL/GenBank/DDBJ whole genome shotgun (WGS) entry which is preliminary data.</text>
</comment>
<feature type="region of interest" description="Disordered" evidence="1">
    <location>
        <begin position="1"/>
        <end position="22"/>
    </location>
</feature>
<organism evidence="2 3">
    <name type="scientific">Trifolium medium</name>
    <dbReference type="NCBI Taxonomy" id="97028"/>
    <lineage>
        <taxon>Eukaryota</taxon>
        <taxon>Viridiplantae</taxon>
        <taxon>Streptophyta</taxon>
        <taxon>Embryophyta</taxon>
        <taxon>Tracheophyta</taxon>
        <taxon>Spermatophyta</taxon>
        <taxon>Magnoliopsida</taxon>
        <taxon>eudicotyledons</taxon>
        <taxon>Gunneridae</taxon>
        <taxon>Pentapetalae</taxon>
        <taxon>rosids</taxon>
        <taxon>fabids</taxon>
        <taxon>Fabales</taxon>
        <taxon>Fabaceae</taxon>
        <taxon>Papilionoideae</taxon>
        <taxon>50 kb inversion clade</taxon>
        <taxon>NPAAA clade</taxon>
        <taxon>Hologalegina</taxon>
        <taxon>IRL clade</taxon>
        <taxon>Trifolieae</taxon>
        <taxon>Trifolium</taxon>
    </lineage>
</organism>